<protein>
    <recommendedName>
        <fullName evidence="3">Aminotransferase class III-fold pyridoxal phosphate-dependent enzyme</fullName>
    </recommendedName>
</protein>
<dbReference type="Pfam" id="PF00202">
    <property type="entry name" value="Aminotran_3"/>
    <property type="match status" value="1"/>
</dbReference>
<accession>X0Y8G7</accession>
<name>X0Y8G7_9ZZZZ</name>
<dbReference type="GO" id="GO:0005739">
    <property type="term" value="C:mitochondrion"/>
    <property type="evidence" value="ECO:0007669"/>
    <property type="project" value="TreeGrafter"/>
</dbReference>
<comment type="caution">
    <text evidence="2">The sequence shown here is derived from an EMBL/GenBank/DDBJ whole genome shotgun (WGS) entry which is preliminary data.</text>
</comment>
<feature type="non-terminal residue" evidence="2">
    <location>
        <position position="1"/>
    </location>
</feature>
<dbReference type="GO" id="GO:0008483">
    <property type="term" value="F:transaminase activity"/>
    <property type="evidence" value="ECO:0007669"/>
    <property type="project" value="InterPro"/>
</dbReference>
<dbReference type="PROSITE" id="PS00600">
    <property type="entry name" value="AA_TRANSFER_CLASS_3"/>
    <property type="match status" value="1"/>
</dbReference>
<dbReference type="InterPro" id="IPR015421">
    <property type="entry name" value="PyrdxlP-dep_Trfase_major"/>
</dbReference>
<dbReference type="PANTHER" id="PTHR45688:SF13">
    <property type="entry name" value="ALANINE--GLYOXYLATE AMINOTRANSFERASE 2-LIKE"/>
    <property type="match status" value="1"/>
</dbReference>
<sequence>TRYLHEAVVELGEMLAAKLPDGLDVCMFVCTGTEANDLAMQIARHVSGNHGGVVTEASYHGNSDLVLKLSTDIYPPEDRPDWLAVIEPPNVYRGPFTREDEDAGEHYLEMARRELDALGARGHKPAALVIDTVWDSNGPLVAPAGYPKALCAEIRARGGLVIADEVQAGYCRTGTSWWGFEYYGFVPDIVTTGKPAGAGHPLAMVATTREIAEEFARKYSYFNTFGGNPVSAQVG</sequence>
<evidence type="ECO:0008006" key="3">
    <source>
        <dbReference type="Google" id="ProtNLM"/>
    </source>
</evidence>
<dbReference type="InterPro" id="IPR049704">
    <property type="entry name" value="Aminotrans_3_PPA_site"/>
</dbReference>
<dbReference type="GO" id="GO:0030170">
    <property type="term" value="F:pyridoxal phosphate binding"/>
    <property type="evidence" value="ECO:0007669"/>
    <property type="project" value="InterPro"/>
</dbReference>
<dbReference type="AlphaFoldDB" id="X0Y8G7"/>
<gene>
    <name evidence="2" type="ORF">S01H1_76571</name>
</gene>
<comment type="similarity">
    <text evidence="1">Belongs to the class-III pyridoxal-phosphate-dependent aminotransferase family.</text>
</comment>
<dbReference type="InterPro" id="IPR005814">
    <property type="entry name" value="Aminotrans_3"/>
</dbReference>
<proteinExistence type="inferred from homology"/>
<feature type="non-terminal residue" evidence="2">
    <location>
        <position position="235"/>
    </location>
</feature>
<evidence type="ECO:0000313" key="2">
    <source>
        <dbReference type="EMBL" id="GAG44998.1"/>
    </source>
</evidence>
<dbReference type="Gene3D" id="3.40.640.10">
    <property type="entry name" value="Type I PLP-dependent aspartate aminotransferase-like (Major domain)"/>
    <property type="match status" value="1"/>
</dbReference>
<evidence type="ECO:0000256" key="1">
    <source>
        <dbReference type="ARBA" id="ARBA00008954"/>
    </source>
</evidence>
<dbReference type="SUPFAM" id="SSF53383">
    <property type="entry name" value="PLP-dependent transferases"/>
    <property type="match status" value="1"/>
</dbReference>
<dbReference type="PANTHER" id="PTHR45688">
    <property type="match status" value="1"/>
</dbReference>
<organism evidence="2">
    <name type="scientific">marine sediment metagenome</name>
    <dbReference type="NCBI Taxonomy" id="412755"/>
    <lineage>
        <taxon>unclassified sequences</taxon>
        <taxon>metagenomes</taxon>
        <taxon>ecological metagenomes</taxon>
    </lineage>
</organism>
<reference evidence="2" key="1">
    <citation type="journal article" date="2014" name="Front. Microbiol.">
        <title>High frequency of phylogenetically diverse reductive dehalogenase-homologous genes in deep subseafloor sedimentary metagenomes.</title>
        <authorList>
            <person name="Kawai M."/>
            <person name="Futagami T."/>
            <person name="Toyoda A."/>
            <person name="Takaki Y."/>
            <person name="Nishi S."/>
            <person name="Hori S."/>
            <person name="Arai W."/>
            <person name="Tsubouchi T."/>
            <person name="Morono Y."/>
            <person name="Uchiyama I."/>
            <person name="Ito T."/>
            <person name="Fujiyama A."/>
            <person name="Inagaki F."/>
            <person name="Takami H."/>
        </authorList>
    </citation>
    <scope>NUCLEOTIDE SEQUENCE</scope>
    <source>
        <strain evidence="2">Expedition CK06-06</strain>
    </source>
</reference>
<dbReference type="EMBL" id="BARS01051397">
    <property type="protein sequence ID" value="GAG44998.1"/>
    <property type="molecule type" value="Genomic_DNA"/>
</dbReference>
<dbReference type="InterPro" id="IPR015424">
    <property type="entry name" value="PyrdxlP-dep_Trfase"/>
</dbReference>